<keyword evidence="2" id="KW-0229">DNA integration</keyword>
<dbReference type="InterPro" id="IPR002104">
    <property type="entry name" value="Integrase_catalytic"/>
</dbReference>
<comment type="caution">
    <text evidence="6">The sequence shown here is derived from an EMBL/GenBank/DDBJ whole genome shotgun (WGS) entry which is preliminary data.</text>
</comment>
<evidence type="ECO:0000256" key="1">
    <source>
        <dbReference type="ARBA" id="ARBA00008857"/>
    </source>
</evidence>
<proteinExistence type="inferred from homology"/>
<dbReference type="CDD" id="cd00801">
    <property type="entry name" value="INT_P4_C"/>
    <property type="match status" value="1"/>
</dbReference>
<evidence type="ECO:0000259" key="5">
    <source>
        <dbReference type="PROSITE" id="PS51898"/>
    </source>
</evidence>
<evidence type="ECO:0000256" key="4">
    <source>
        <dbReference type="ARBA" id="ARBA00023172"/>
    </source>
</evidence>
<dbReference type="EMBL" id="JBBNAW010000001">
    <property type="protein sequence ID" value="MEK2607902.1"/>
    <property type="molecule type" value="Genomic_DNA"/>
</dbReference>
<evidence type="ECO:0000313" key="6">
    <source>
        <dbReference type="EMBL" id="MEK2607902.1"/>
    </source>
</evidence>
<dbReference type="Pfam" id="PF13356">
    <property type="entry name" value="Arm-DNA-bind_3"/>
    <property type="match status" value="1"/>
</dbReference>
<dbReference type="Proteomes" id="UP001386972">
    <property type="component" value="Unassembled WGS sequence"/>
</dbReference>
<keyword evidence="7" id="KW-1185">Reference proteome</keyword>
<dbReference type="SUPFAM" id="SSF56349">
    <property type="entry name" value="DNA breaking-rejoining enzymes"/>
    <property type="match status" value="1"/>
</dbReference>
<dbReference type="PANTHER" id="PTHR30629">
    <property type="entry name" value="PROPHAGE INTEGRASE"/>
    <property type="match status" value="1"/>
</dbReference>
<dbReference type="Gene3D" id="1.10.443.10">
    <property type="entry name" value="Intergrase catalytic core"/>
    <property type="match status" value="1"/>
</dbReference>
<dbReference type="Pfam" id="PF22022">
    <property type="entry name" value="Phage_int_M"/>
    <property type="match status" value="1"/>
</dbReference>
<dbReference type="Pfam" id="PF00589">
    <property type="entry name" value="Phage_integrase"/>
    <property type="match status" value="1"/>
</dbReference>
<dbReference type="InterPro" id="IPR010998">
    <property type="entry name" value="Integrase_recombinase_N"/>
</dbReference>
<dbReference type="PROSITE" id="PS51898">
    <property type="entry name" value="TYR_RECOMBINASE"/>
    <property type="match status" value="1"/>
</dbReference>
<comment type="similarity">
    <text evidence="1">Belongs to the 'phage' integrase family.</text>
</comment>
<dbReference type="InterPro" id="IPR013762">
    <property type="entry name" value="Integrase-like_cat_sf"/>
</dbReference>
<organism evidence="6 7">
    <name type="scientific">Pseudomonas shirazensis</name>
    <dbReference type="NCBI Taxonomy" id="2745494"/>
    <lineage>
        <taxon>Bacteria</taxon>
        <taxon>Pseudomonadati</taxon>
        <taxon>Pseudomonadota</taxon>
        <taxon>Gammaproteobacteria</taxon>
        <taxon>Pseudomonadales</taxon>
        <taxon>Pseudomonadaceae</taxon>
        <taxon>Pseudomonas</taxon>
    </lineage>
</organism>
<keyword evidence="4" id="KW-0233">DNA recombination</keyword>
<accession>A0ABU8ZU73</accession>
<name>A0ABU8ZU73_9PSED</name>
<evidence type="ECO:0000256" key="2">
    <source>
        <dbReference type="ARBA" id="ARBA00022908"/>
    </source>
</evidence>
<dbReference type="InterPro" id="IPR050808">
    <property type="entry name" value="Phage_Integrase"/>
</dbReference>
<dbReference type="Gene3D" id="3.30.160.390">
    <property type="entry name" value="Integrase, DNA-binding domain"/>
    <property type="match status" value="1"/>
</dbReference>
<reference evidence="6 7" key="1">
    <citation type="submission" date="2024-03" db="EMBL/GenBank/DDBJ databases">
        <title>Screening, Identification and Application of a Plant Lactobacillus Strain.</title>
        <authorList>
            <person name="Li Y.L."/>
        </authorList>
    </citation>
    <scope>NUCLEOTIDE SEQUENCE [LARGE SCALE GENOMIC DNA]</scope>
    <source>
        <strain evidence="6 7">JDB</strain>
    </source>
</reference>
<keyword evidence="3 6" id="KW-0238">DNA-binding</keyword>
<dbReference type="GO" id="GO:0003677">
    <property type="term" value="F:DNA binding"/>
    <property type="evidence" value="ECO:0007669"/>
    <property type="project" value="UniProtKB-KW"/>
</dbReference>
<protein>
    <submittedName>
        <fullName evidence="6">Integrase arm-type DNA-binding domain-containing protein</fullName>
    </submittedName>
</protein>
<evidence type="ECO:0000313" key="7">
    <source>
        <dbReference type="Proteomes" id="UP001386972"/>
    </source>
</evidence>
<dbReference type="RefSeq" id="WP_340610171.1">
    <property type="nucleotide sequence ID" value="NZ_JBBNAW010000001.1"/>
</dbReference>
<dbReference type="InterPro" id="IPR053876">
    <property type="entry name" value="Phage_int_M"/>
</dbReference>
<feature type="domain" description="Tyr recombinase" evidence="5">
    <location>
        <begin position="226"/>
        <end position="423"/>
    </location>
</feature>
<dbReference type="Gene3D" id="1.10.150.130">
    <property type="match status" value="1"/>
</dbReference>
<dbReference type="InterPro" id="IPR011010">
    <property type="entry name" value="DNA_brk_join_enz"/>
</dbReference>
<dbReference type="InterPro" id="IPR025166">
    <property type="entry name" value="Integrase_DNA_bind_dom"/>
</dbReference>
<evidence type="ECO:0000256" key="3">
    <source>
        <dbReference type="ARBA" id="ARBA00023125"/>
    </source>
</evidence>
<dbReference type="PANTHER" id="PTHR30629:SF2">
    <property type="entry name" value="PROPHAGE INTEGRASE INTS-RELATED"/>
    <property type="match status" value="1"/>
</dbReference>
<sequence length="475" mass="54055">MAREKIPEHTERATTLCRNAKPESKQYELLDGKVPGLELRVNSKGKEWSLRYRIKVGDKWGNRRLPLGDFPTVTVSDARKAALKAKTDISRGVDPMGDRQKEAEQRALEIEAKALEIASRVSVEEAFERWMISDKPTGRADGGKSLRSLFSNDVLPAIGTRQIKDVTEADIFAITDGMLARGVNRMAQLALAEMRQFFAFAKARKIISRNPTSEIKKTAIGKRPKPRERVLSIREIRQLDQALHSSSLNRVTHIIYMLQISVTCRINELCQSPWAEINWKKNEWTISAERNKSRREIVVSLSPYSVALLRELHTLTGHTKWLYPGQNELTPVNIKQAMNHARDRQLPEGQEPIKGRTVQTRSLVIDGGQWKTHDLRRSGTTLMQKLGVPGEVSERCLNHVEGNQVKATYHRHDFEREMKRAWHLLGEALSVITGSTGERFLDEVDEDHLKDIDDEVGFLNLVKQHYVKPDPAMIT</sequence>
<dbReference type="InterPro" id="IPR038488">
    <property type="entry name" value="Integrase_DNA-bd_sf"/>
</dbReference>
<gene>
    <name evidence="6" type="ORF">WLF18_02110</name>
</gene>